<dbReference type="GO" id="GO:0005634">
    <property type="term" value="C:nucleus"/>
    <property type="evidence" value="ECO:0007669"/>
    <property type="project" value="TreeGrafter"/>
</dbReference>
<dbReference type="InterPro" id="IPR002035">
    <property type="entry name" value="VWF_A"/>
</dbReference>
<accession>A0A5J4VV65</accession>
<dbReference type="EMBL" id="SNRW01004800">
    <property type="protein sequence ID" value="KAA6386448.1"/>
    <property type="molecule type" value="Genomic_DNA"/>
</dbReference>
<proteinExistence type="predicted"/>
<dbReference type="SUPFAM" id="SSF53300">
    <property type="entry name" value="vWA-like"/>
    <property type="match status" value="1"/>
</dbReference>
<dbReference type="PANTHER" id="PTHR45751:SF11">
    <property type="entry name" value="COPINE FAMILY PROTEIN 2"/>
    <property type="match status" value="1"/>
</dbReference>
<dbReference type="InterPro" id="IPR052079">
    <property type="entry name" value="E3_ligase/Copine_domain"/>
</dbReference>
<dbReference type="AlphaFoldDB" id="A0A5J4VV65"/>
<dbReference type="Pfam" id="PF07002">
    <property type="entry name" value="Copine"/>
    <property type="match status" value="1"/>
</dbReference>
<dbReference type="PANTHER" id="PTHR45751">
    <property type="entry name" value="COPINE FAMILY PROTEIN 1"/>
    <property type="match status" value="1"/>
</dbReference>
<protein>
    <submittedName>
        <fullName evidence="2">Putative Copine family protein 2</fullName>
    </submittedName>
</protein>
<dbReference type="OrthoDB" id="5855668at2759"/>
<sequence>MYNPSGPPNNKPVCVYALFTREMDTHKHCYCRFLISEQGTIMGLSSSKIKDKYKTIEEVQKAIRTAGLESSNLVFGIDYTKSNLYTGEKSFNNKSLHDTTGINPYMEVIQVLGETLEPFDDDHIIPAFGFGDKSVFPFYPDKQPIGFQEVIQRYVQITPQICLSGPTNFAPLINETINIVKTARAYHILIIVTDGQVTNERDTVNAIVNASNFPISIICIGVGDGPWDEMKRFDDKIKNRKFDNFQFVEFNLVRRKHAENFAPNFATACLMEIPDQYKLIKKLGLL</sequence>
<dbReference type="InterPro" id="IPR010734">
    <property type="entry name" value="Copine_C"/>
</dbReference>
<dbReference type="GO" id="GO:0004842">
    <property type="term" value="F:ubiquitin-protein transferase activity"/>
    <property type="evidence" value="ECO:0007669"/>
    <property type="project" value="TreeGrafter"/>
</dbReference>
<comment type="caution">
    <text evidence="2">The sequence shown here is derived from an EMBL/GenBank/DDBJ whole genome shotgun (WGS) entry which is preliminary data.</text>
</comment>
<feature type="domain" description="VWFA" evidence="1">
    <location>
        <begin position="70"/>
        <end position="252"/>
    </location>
</feature>
<dbReference type="GO" id="GO:0016567">
    <property type="term" value="P:protein ubiquitination"/>
    <property type="evidence" value="ECO:0007669"/>
    <property type="project" value="TreeGrafter"/>
</dbReference>
<evidence type="ECO:0000313" key="2">
    <source>
        <dbReference type="EMBL" id="KAA6386448.1"/>
    </source>
</evidence>
<dbReference type="Gene3D" id="3.40.50.410">
    <property type="entry name" value="von Willebrand factor, type A domain"/>
    <property type="match status" value="1"/>
</dbReference>
<organism evidence="2 3">
    <name type="scientific">Streblomastix strix</name>
    <dbReference type="NCBI Taxonomy" id="222440"/>
    <lineage>
        <taxon>Eukaryota</taxon>
        <taxon>Metamonada</taxon>
        <taxon>Preaxostyla</taxon>
        <taxon>Oxymonadida</taxon>
        <taxon>Streblomastigidae</taxon>
        <taxon>Streblomastix</taxon>
    </lineage>
</organism>
<evidence type="ECO:0000259" key="1">
    <source>
        <dbReference type="SMART" id="SM00327"/>
    </source>
</evidence>
<reference evidence="2 3" key="1">
    <citation type="submission" date="2019-03" db="EMBL/GenBank/DDBJ databases">
        <title>Single cell metagenomics reveals metabolic interactions within the superorganism composed of flagellate Streblomastix strix and complex community of Bacteroidetes bacteria on its surface.</title>
        <authorList>
            <person name="Treitli S.C."/>
            <person name="Kolisko M."/>
            <person name="Husnik F."/>
            <person name="Keeling P."/>
            <person name="Hampl V."/>
        </authorList>
    </citation>
    <scope>NUCLEOTIDE SEQUENCE [LARGE SCALE GENOMIC DNA]</scope>
    <source>
        <strain evidence="2">ST1C</strain>
    </source>
</reference>
<dbReference type="InterPro" id="IPR036465">
    <property type="entry name" value="vWFA_dom_sf"/>
</dbReference>
<evidence type="ECO:0000313" key="3">
    <source>
        <dbReference type="Proteomes" id="UP000324800"/>
    </source>
</evidence>
<dbReference type="SMART" id="SM00327">
    <property type="entry name" value="VWA"/>
    <property type="match status" value="1"/>
</dbReference>
<name>A0A5J4VV65_9EUKA</name>
<gene>
    <name evidence="2" type="ORF">EZS28_018027</name>
</gene>
<dbReference type="Proteomes" id="UP000324800">
    <property type="component" value="Unassembled WGS sequence"/>
</dbReference>